<feature type="compositionally biased region" description="Polar residues" evidence="1">
    <location>
        <begin position="1391"/>
        <end position="1400"/>
    </location>
</feature>
<evidence type="ECO:0000256" key="1">
    <source>
        <dbReference type="SAM" id="MobiDB-lite"/>
    </source>
</evidence>
<evidence type="ECO:0000256" key="2">
    <source>
        <dbReference type="SAM" id="Phobius"/>
    </source>
</evidence>
<keyword evidence="2" id="KW-1133">Transmembrane helix</keyword>
<feature type="region of interest" description="Disordered" evidence="1">
    <location>
        <begin position="1274"/>
        <end position="1336"/>
    </location>
</feature>
<feature type="compositionally biased region" description="Polar residues" evidence="1">
    <location>
        <begin position="1289"/>
        <end position="1299"/>
    </location>
</feature>
<dbReference type="SUPFAM" id="SSF57184">
    <property type="entry name" value="Growth factor receptor domain"/>
    <property type="match status" value="1"/>
</dbReference>
<evidence type="ECO:0000313" key="3">
    <source>
        <dbReference type="EMBL" id="KAL1510927.1"/>
    </source>
</evidence>
<evidence type="ECO:0008006" key="5">
    <source>
        <dbReference type="Google" id="ProtNLM"/>
    </source>
</evidence>
<feature type="transmembrane region" description="Helical" evidence="2">
    <location>
        <begin position="905"/>
        <end position="928"/>
    </location>
</feature>
<feature type="transmembrane region" description="Helical" evidence="2">
    <location>
        <begin position="796"/>
        <end position="818"/>
    </location>
</feature>
<feature type="transmembrane region" description="Helical" evidence="2">
    <location>
        <begin position="873"/>
        <end position="893"/>
    </location>
</feature>
<comment type="caution">
    <text evidence="3">The sequence shown here is derived from an EMBL/GenBank/DDBJ whole genome shotgun (WGS) entry which is preliminary data.</text>
</comment>
<feature type="transmembrane region" description="Helical" evidence="2">
    <location>
        <begin position="733"/>
        <end position="753"/>
    </location>
</feature>
<keyword evidence="2" id="KW-0812">Transmembrane</keyword>
<feature type="transmembrane region" description="Helical" evidence="2">
    <location>
        <begin position="949"/>
        <end position="969"/>
    </location>
</feature>
<dbReference type="SMART" id="SM01411">
    <property type="entry name" value="Ephrin_rec_like"/>
    <property type="match status" value="5"/>
</dbReference>
<dbReference type="PANTHER" id="PTHR11319">
    <property type="entry name" value="G PROTEIN-COUPLED RECEPTOR-RELATED"/>
    <property type="match status" value="1"/>
</dbReference>
<sequence length="1665" mass="181376">MLTLDSARAIVRLDDLEIRGSIFLKRGTLEITNCVFLPQLGRRRRLQAGLLTAGQYAVRVDAGFAVMTSVTFDASHIRAVLVSSGEVTLRDCRLTNYVGATYGGAMWVRGGQVWLIRSSLLYNRAQFGGAIALSGNTSVVYMLNQTQLLGNAANVSGSSIYKSAASTLTYKLPAPLGRWVFAQEAADAAWIATESSEEINADYPYACNAGLKGAGYTPREQSTPLCSGPCTAGTYCPAASVYELPCSRGNYCPQGSGFPTNCPAGRYGSELNLTRESACILCSEGFACRVGSVAQSPCLPGEFQPQSGSSACIACAVGTYQPLSNGTACAACQPGYYCSRLDAFACPNATFNEDYLSSNISACKKCRTFATSPEASASGTACLCNNDELGVVPLDESLPVHASPCGCPRGKFFSNIEGVCSDCPAHTSAKASPSASCDVCAAGYFLRYPADVASEDSCVSCFTGMHCGWNSTLRTVTLLQGYWRLTDRSARIEKCELLAGVSENGTNGSSVCQGGEPAFSCLPGHSGPLCQVCNQSDTYFDAGTGSCIDCPDEVERFSIMFGIIVACLVPLFVAVFIYYSSPKRLPRQLVPFRARLRGSVRNVRSAYENTGLQAKLKITISFYQVSTTLTDIYGLRPPPFYTSWVSAFSFLRDVDWTSLAMPSDCLITTFRTSLLLRCLGPILLFLIILCESIRRQCFQVIQKWRKGAEEEGDEDDSLCSNLHKAVIKGSRDVLPLILVISFIFVPSVSTKIFSANSCVGYGYDDTTSPGEDRYFLRDDPSVICYDSDDHKDLITLMWAFAVVWPIGVVVLYAVLLYPCKAAILAGKRTPLVEATFFLTHDYEPFVFFWEPFELLRRTTLTGWVLLIHEQYNFIRLLIGLLVSSIFLVALLSIKPYKRPEDDLLAILSQLMLVVLFFGCMLLKLFVDIRDAAGTEIASDILVFESEDQVVVILIVTTFAMVILLVFITLSEALKSYHQSIEQDKWGCCTVHTPTCNWDPKHKFCTFVSHYKMEAASDARYIHDILRKMLKCPVYLDSSTLSDLRTLFTEGVHQSDVILLLATPGVLTRPWCLLEILEATKTKIPILPVGMTGKTWDIATMRAYINNLEAEMTQTNPTALTLLNKHTNDDLTELKAAVNAVLDTFESNPRLVWNPHAGDRAILASLQDIVERMAVLTDREIAWDPETGDEADFLLNSLTGFWNCTLGRLFRLCFKSKASEADMFMTFARQDCITDAKVLQSELQLVAGKPVAFVAGHEEHENVLAKWLHPHHSGAGISDSLTPQAEAGASGTSSAQTLAANETDRPPSLHPVGVLPPASPASPPESSPPSVPQNEVSPPLKVTFRTTQSVETLPVPPNFVRRLANAYEQTVSMISKGASASVAASQNLVSFERSSGGSSAERNSKVGGNVDESSQQRGLKARLARVLTASATVRQLVGSPPAVDPASRTPSEHNVSEPVPPALVSGASFNAEGEKLPANEAHKGRDLTHGVKAVLHHLTHCQTVIILLTKNVLSRPECLYTAFRAIVDEKLLIPVFVDRGGYDYAAAQELLNDLEKHLGEEHPDALASLNHMLEVDYVGRDIPTIAHLQLTLRSALPNLIAITWQPQAGRNHTTSVVHDILARVTSWQQHKIEKNLLKEDSVALKGKLCLLNRPCTVLADVSPAAQ</sequence>
<dbReference type="Gene3D" id="3.40.50.10140">
    <property type="entry name" value="Toll/interleukin-1 receptor homology (TIR) domain"/>
    <property type="match status" value="1"/>
</dbReference>
<reference evidence="3 4" key="1">
    <citation type="journal article" date="2024" name="Science">
        <title>Giant polyketide synthase enzymes in the biosynthesis of giant marine polyether toxins.</title>
        <authorList>
            <person name="Fallon T.R."/>
            <person name="Shende V.V."/>
            <person name="Wierzbicki I.H."/>
            <person name="Pendleton A.L."/>
            <person name="Watervoot N.F."/>
            <person name="Auber R.P."/>
            <person name="Gonzalez D.J."/>
            <person name="Wisecaver J.H."/>
            <person name="Moore B.S."/>
        </authorList>
    </citation>
    <scope>NUCLEOTIDE SEQUENCE [LARGE SCALE GENOMIC DNA]</scope>
    <source>
        <strain evidence="3 4">12B1</strain>
    </source>
</reference>
<gene>
    <name evidence="3" type="ORF">AB1Y20_005755</name>
</gene>
<dbReference type="PANTHER" id="PTHR11319:SF35">
    <property type="entry name" value="OUTER MEMBRANE PROTEIN PMPC-RELATED"/>
    <property type="match status" value="1"/>
</dbReference>
<keyword evidence="2" id="KW-0472">Membrane</keyword>
<name>A0AB34J0N1_PRYPA</name>
<dbReference type="Proteomes" id="UP001515480">
    <property type="component" value="Unassembled WGS sequence"/>
</dbReference>
<feature type="region of interest" description="Disordered" evidence="1">
    <location>
        <begin position="1391"/>
        <end position="1417"/>
    </location>
</feature>
<keyword evidence="4" id="KW-1185">Reference proteome</keyword>
<proteinExistence type="predicted"/>
<feature type="transmembrane region" description="Helical" evidence="2">
    <location>
        <begin position="557"/>
        <end position="579"/>
    </location>
</feature>
<evidence type="ECO:0000313" key="4">
    <source>
        <dbReference type="Proteomes" id="UP001515480"/>
    </source>
</evidence>
<dbReference type="Gene3D" id="2.10.50.10">
    <property type="entry name" value="Tumor Necrosis Factor Receptor, subunit A, domain 2"/>
    <property type="match status" value="1"/>
</dbReference>
<dbReference type="EMBL" id="JBGBPQ010000014">
    <property type="protein sequence ID" value="KAL1510927.1"/>
    <property type="molecule type" value="Genomic_DNA"/>
</dbReference>
<dbReference type="InterPro" id="IPR009030">
    <property type="entry name" value="Growth_fac_rcpt_cys_sf"/>
</dbReference>
<accession>A0AB34J0N1</accession>
<feature type="compositionally biased region" description="Pro residues" evidence="1">
    <location>
        <begin position="1316"/>
        <end position="1330"/>
    </location>
</feature>
<organism evidence="3 4">
    <name type="scientific">Prymnesium parvum</name>
    <name type="common">Toxic golden alga</name>
    <dbReference type="NCBI Taxonomy" id="97485"/>
    <lineage>
        <taxon>Eukaryota</taxon>
        <taxon>Haptista</taxon>
        <taxon>Haptophyta</taxon>
        <taxon>Prymnesiophyceae</taxon>
        <taxon>Prymnesiales</taxon>
        <taxon>Prymnesiaceae</taxon>
        <taxon>Prymnesium</taxon>
    </lineage>
</organism>
<dbReference type="InterPro" id="IPR035897">
    <property type="entry name" value="Toll_tir_struct_dom_sf"/>
</dbReference>
<feature type="region of interest" description="Disordered" evidence="1">
    <location>
        <begin position="1437"/>
        <end position="1459"/>
    </location>
</feature>
<protein>
    <recommendedName>
        <fullName evidence="5">TIR domain-containing protein</fullName>
    </recommendedName>
</protein>